<protein>
    <submittedName>
        <fullName evidence="2">Uncharacterized protein</fullName>
    </submittedName>
</protein>
<dbReference type="AlphaFoldDB" id="A0A7S2UN61"/>
<feature type="compositionally biased region" description="Acidic residues" evidence="1">
    <location>
        <begin position="61"/>
        <end position="74"/>
    </location>
</feature>
<feature type="compositionally biased region" description="Acidic residues" evidence="1">
    <location>
        <begin position="83"/>
        <end position="100"/>
    </location>
</feature>
<feature type="compositionally biased region" description="Basic residues" evidence="1">
    <location>
        <begin position="175"/>
        <end position="186"/>
    </location>
</feature>
<feature type="compositionally biased region" description="Polar residues" evidence="1">
    <location>
        <begin position="464"/>
        <end position="477"/>
    </location>
</feature>
<evidence type="ECO:0000313" key="2">
    <source>
        <dbReference type="EMBL" id="CAD9824970.1"/>
    </source>
</evidence>
<feature type="region of interest" description="Disordered" evidence="1">
    <location>
        <begin position="430"/>
        <end position="477"/>
    </location>
</feature>
<organism evidence="2">
    <name type="scientific">Attheya septentrionalis</name>
    <dbReference type="NCBI Taxonomy" id="420275"/>
    <lineage>
        <taxon>Eukaryota</taxon>
        <taxon>Sar</taxon>
        <taxon>Stramenopiles</taxon>
        <taxon>Ochrophyta</taxon>
        <taxon>Bacillariophyta</taxon>
        <taxon>Coscinodiscophyceae</taxon>
        <taxon>Chaetocerotophycidae</taxon>
        <taxon>Chaetocerotales</taxon>
        <taxon>Attheyaceae</taxon>
        <taxon>Attheya</taxon>
    </lineage>
</organism>
<name>A0A7S2UN61_9STRA</name>
<feature type="compositionally biased region" description="Basic residues" evidence="1">
    <location>
        <begin position="110"/>
        <end position="119"/>
    </location>
</feature>
<feature type="compositionally biased region" description="Basic and acidic residues" evidence="1">
    <location>
        <begin position="187"/>
        <end position="208"/>
    </location>
</feature>
<feature type="compositionally biased region" description="Basic and acidic residues" evidence="1">
    <location>
        <begin position="447"/>
        <end position="456"/>
    </location>
</feature>
<feature type="compositionally biased region" description="Basic and acidic residues" evidence="1">
    <location>
        <begin position="229"/>
        <end position="238"/>
    </location>
</feature>
<sequence>MRTEVAEQVKASSTYGTTKIEAQARLAKIERLKAKQQQHQHTKDNDDDNNDIDAGSKDMTDVSDIDEDQDDDDAFFVNVGNLEMDEGYEDADVAEIDYEELEKKSGKEKAGKKKRKRKKVDASSEGGSATKKKMKKATDSTDKEKTKQNAITETTQLTKTKKVKTQKSTEDGSKVGKKKKKVLVKKPKPDVVPDIPVEKEEEAEKPSDDSSCDSVDEPEEENISPQEQAELKSAKTASEKQMKEVKHFYNKCVSAIQQMTEEHLPRKIKGKIKVALTVPDNKKAGDTVKFNNPHVPDQMLRVLIPKGCVPGATFNVSVPRPDTRTNKTTVNKFSREAQELLTEYSEAYDVWCQVEETYKNLLPYKGAKKKKFKQTAQRLKKFDEMVNVFPNKELATPVDVVFLRLVVRRSRSNAKKKLQRTQQILETCSSPTTTKKTGNTPLADPEEPPHDIELHVPGKGTHFPTISFNSSDFSRDK</sequence>
<feature type="compositionally biased region" description="Basic and acidic residues" evidence="1">
    <location>
        <begin position="136"/>
        <end position="147"/>
    </location>
</feature>
<accession>A0A7S2UN61</accession>
<gene>
    <name evidence="2" type="ORF">ASEP1449_LOCUS16804</name>
</gene>
<reference evidence="2" key="1">
    <citation type="submission" date="2021-01" db="EMBL/GenBank/DDBJ databases">
        <authorList>
            <person name="Corre E."/>
            <person name="Pelletier E."/>
            <person name="Niang G."/>
            <person name="Scheremetjew M."/>
            <person name="Finn R."/>
            <person name="Kale V."/>
            <person name="Holt S."/>
            <person name="Cochrane G."/>
            <person name="Meng A."/>
            <person name="Brown T."/>
            <person name="Cohen L."/>
        </authorList>
    </citation>
    <scope>NUCLEOTIDE SEQUENCE</scope>
    <source>
        <strain evidence="2">CCMP2084</strain>
    </source>
</reference>
<evidence type="ECO:0000256" key="1">
    <source>
        <dbReference type="SAM" id="MobiDB-lite"/>
    </source>
</evidence>
<dbReference type="EMBL" id="HBHQ01024926">
    <property type="protein sequence ID" value="CAD9824970.1"/>
    <property type="molecule type" value="Transcribed_RNA"/>
</dbReference>
<feature type="compositionally biased region" description="Polar residues" evidence="1">
    <location>
        <begin position="430"/>
        <end position="440"/>
    </location>
</feature>
<feature type="region of interest" description="Disordered" evidence="1">
    <location>
        <begin position="31"/>
        <end position="238"/>
    </location>
</feature>
<feature type="compositionally biased region" description="Acidic residues" evidence="1">
    <location>
        <begin position="210"/>
        <end position="222"/>
    </location>
</feature>
<proteinExistence type="predicted"/>